<dbReference type="RefSeq" id="WP_170834776.1">
    <property type="nucleotide sequence ID" value="NZ_FOHU01000009.1"/>
</dbReference>
<feature type="coiled-coil region" evidence="4">
    <location>
        <begin position="213"/>
        <end position="466"/>
    </location>
</feature>
<feature type="domain" description="Rad50/SbcC-type AAA" evidence="5">
    <location>
        <begin position="5"/>
        <end position="275"/>
    </location>
</feature>
<sequence length="1057" mass="122719">MKPIKLKFAGLQSYREEQEIDLLEVGALGIFGIFGPTGAGKSTILDAITLALYGNVERAPNGIRGIMNHFTDLLYVSFEFALGEKQYLVERSYKRNKREDTITNKVSRLIKVQEEKEILADKANEVTETIESLLGMKFRDFTRAVIIPQNKFDQFLKLTEKDRTEMLEKIFCLEEYGERLTEKVKKLEKDLESKYEGNKSRMAELGDASQETIQQVEEQLKDKRRIAAEKAKEGKQLEKQLKKLEIAAGIHQEMVDRQQEKEKLQQQRTEIEKQQQQLRLAKKAEGFEDTLEQLKKLKQEMQEKKTELKAEEKAEANIDEAIKEARVQLENSKEKQQLVNRLKEEELPKLPLAANYEKQIEELQGETKELTKEINEKKKKFVMLEKEHKENNKILENEKKAILELRKTKKRMNNILLCREEVENAIASLQRLEVEEKQEKDASHELQKKEKEQKKEEEALRILLKKYIHDTMLDTEKASLQQLVGYAEGIVKEVEEKQTIAEEMVTTAIEKNMAGELSSKLKEGEPCQVCGSTHHPKPAIAEEETEKDPLQRAKEKLQTIKKEAKEIRQWLQQVNIQYTTEKNIMKEIQSFYKDRWMKKVADLQKIKADFESALVLLQEKINQITANYKVTDRNTVKTLKEHLREAEEAYQKVTEEIESKEDAVKDLEKKIHGLKEECNHLETNVKISLENIEKNNKKAQQLKENIESLIGNTTVAVYEEQIKTRITELEKQIRTAEEIWESTNKRKQEIQQRLAILKSSIENSIKHLETMENHLKDRLANAGFSDIVQLENALIEKEKQEAMEEKINNYEKAWDFTLKSLETLEKKAEENPFDKGLFEGTKELNDKNSEEYERIVKEEGGLQKNLEDLKEKQKRWKELQEVNKQIGEKIDLVTTLFNLLKRKRFVKFLAEEHMRDMAVEASIKLGELTGQRYRLELDDKGNFIMRDDYSGGEGRLVTSLSGGETFLTSLALALALSSKIQLKGELLGFFFLDEGFGTLDNEKLELVMNTLEKLRKDQRMVGIISHVGELKNRMPRYMEVTAAQQNGAGSKVVVKHN</sequence>
<dbReference type="PANTHER" id="PTHR32114:SF2">
    <property type="entry name" value="ABC TRANSPORTER ABCH.3"/>
    <property type="match status" value="1"/>
</dbReference>
<feature type="coiled-coil region" evidence="4">
    <location>
        <begin position="600"/>
        <end position="746"/>
    </location>
</feature>
<keyword evidence="6" id="KW-0378">Hydrolase</keyword>
<evidence type="ECO:0000313" key="7">
    <source>
        <dbReference type="Proteomes" id="UP000199568"/>
    </source>
</evidence>
<dbReference type="SUPFAM" id="SSF57997">
    <property type="entry name" value="Tropomyosin"/>
    <property type="match status" value="1"/>
</dbReference>
<dbReference type="Gene3D" id="3.40.50.300">
    <property type="entry name" value="P-loop containing nucleotide triphosphate hydrolases"/>
    <property type="match status" value="2"/>
</dbReference>
<dbReference type="PANTHER" id="PTHR32114">
    <property type="entry name" value="ABC TRANSPORTER ABCH.3"/>
    <property type="match status" value="1"/>
</dbReference>
<dbReference type="SUPFAM" id="SSF52540">
    <property type="entry name" value="P-loop containing nucleoside triphosphate hydrolases"/>
    <property type="match status" value="2"/>
</dbReference>
<dbReference type="Gene3D" id="1.10.287.1490">
    <property type="match status" value="1"/>
</dbReference>
<name>A0A1I0DVW0_9FIRM</name>
<comment type="subunit">
    <text evidence="2">Heterodimer of SbcC and SbcD.</text>
</comment>
<evidence type="ECO:0000256" key="4">
    <source>
        <dbReference type="SAM" id="Coils"/>
    </source>
</evidence>
<organism evidence="6 7">
    <name type="scientific">Natronincola peptidivorans</name>
    <dbReference type="NCBI Taxonomy" id="426128"/>
    <lineage>
        <taxon>Bacteria</taxon>
        <taxon>Bacillati</taxon>
        <taxon>Bacillota</taxon>
        <taxon>Clostridia</taxon>
        <taxon>Peptostreptococcales</taxon>
        <taxon>Natronincolaceae</taxon>
        <taxon>Natronincola</taxon>
    </lineage>
</organism>
<evidence type="ECO:0000313" key="6">
    <source>
        <dbReference type="EMBL" id="SET36633.1"/>
    </source>
</evidence>
<reference evidence="6 7" key="1">
    <citation type="submission" date="2016-10" db="EMBL/GenBank/DDBJ databases">
        <authorList>
            <person name="de Groot N.N."/>
        </authorList>
    </citation>
    <scope>NUCLEOTIDE SEQUENCE [LARGE SCALE GENOMIC DNA]</scope>
    <source>
        <strain evidence="6 7">DSM 18979</strain>
    </source>
</reference>
<dbReference type="EMBL" id="FOHU01000009">
    <property type="protein sequence ID" value="SET36633.1"/>
    <property type="molecule type" value="Genomic_DNA"/>
</dbReference>
<evidence type="ECO:0000259" key="5">
    <source>
        <dbReference type="Pfam" id="PF13476"/>
    </source>
</evidence>
<keyword evidence="4" id="KW-0175">Coiled coil</keyword>
<proteinExistence type="inferred from homology"/>
<dbReference type="Pfam" id="PF13558">
    <property type="entry name" value="SbcC_Walker_B"/>
    <property type="match status" value="1"/>
</dbReference>
<dbReference type="GO" id="GO:0006302">
    <property type="term" value="P:double-strand break repair"/>
    <property type="evidence" value="ECO:0007669"/>
    <property type="project" value="InterPro"/>
</dbReference>
<dbReference type="GO" id="GO:0016887">
    <property type="term" value="F:ATP hydrolysis activity"/>
    <property type="evidence" value="ECO:0007669"/>
    <property type="project" value="InterPro"/>
</dbReference>
<dbReference type="Proteomes" id="UP000199568">
    <property type="component" value="Unassembled WGS sequence"/>
</dbReference>
<dbReference type="GO" id="GO:0004527">
    <property type="term" value="F:exonuclease activity"/>
    <property type="evidence" value="ECO:0007669"/>
    <property type="project" value="UniProtKB-KW"/>
</dbReference>
<dbReference type="InterPro" id="IPR038729">
    <property type="entry name" value="Rad50/SbcC_AAA"/>
</dbReference>
<evidence type="ECO:0000256" key="3">
    <source>
        <dbReference type="ARBA" id="ARBA00013368"/>
    </source>
</evidence>
<keyword evidence="7" id="KW-1185">Reference proteome</keyword>
<dbReference type="STRING" id="426128.SAMN05660297_02166"/>
<gene>
    <name evidence="6" type="ORF">SAMN05660297_02166</name>
</gene>
<protein>
    <recommendedName>
        <fullName evidence="3">Nuclease SbcCD subunit C</fullName>
    </recommendedName>
</protein>
<comment type="similarity">
    <text evidence="1">Belongs to the SMC family. SbcC subfamily.</text>
</comment>
<evidence type="ECO:0000256" key="2">
    <source>
        <dbReference type="ARBA" id="ARBA00011322"/>
    </source>
</evidence>
<evidence type="ECO:0000256" key="1">
    <source>
        <dbReference type="ARBA" id="ARBA00006930"/>
    </source>
</evidence>
<keyword evidence="6" id="KW-0540">Nuclease</keyword>
<dbReference type="InterPro" id="IPR027417">
    <property type="entry name" value="P-loop_NTPase"/>
</dbReference>
<dbReference type="Pfam" id="PF13476">
    <property type="entry name" value="AAA_23"/>
    <property type="match status" value="1"/>
</dbReference>
<keyword evidence="6" id="KW-0269">Exonuclease</keyword>
<accession>A0A1I0DVW0</accession>
<dbReference type="AlphaFoldDB" id="A0A1I0DVW0"/>